<dbReference type="CDD" id="cd00146">
    <property type="entry name" value="PKD"/>
    <property type="match status" value="2"/>
</dbReference>
<dbReference type="InterPro" id="IPR035986">
    <property type="entry name" value="PKD_dom_sf"/>
</dbReference>
<evidence type="ECO:0000313" key="4">
    <source>
        <dbReference type="Proteomes" id="UP001403385"/>
    </source>
</evidence>
<dbReference type="SMART" id="SM00089">
    <property type="entry name" value="PKD"/>
    <property type="match status" value="1"/>
</dbReference>
<evidence type="ECO:0000313" key="3">
    <source>
        <dbReference type="EMBL" id="MEN7550799.1"/>
    </source>
</evidence>
<dbReference type="SUPFAM" id="SSF63825">
    <property type="entry name" value="YWTD domain"/>
    <property type="match status" value="1"/>
</dbReference>
<feature type="signal peptide" evidence="1">
    <location>
        <begin position="1"/>
        <end position="25"/>
    </location>
</feature>
<dbReference type="PROSITE" id="PS50093">
    <property type="entry name" value="PKD"/>
    <property type="match status" value="1"/>
</dbReference>
<protein>
    <submittedName>
        <fullName evidence="3">PKD domain-containing protein</fullName>
    </submittedName>
</protein>
<dbReference type="Gene3D" id="2.60.40.10">
    <property type="entry name" value="Immunoglobulins"/>
    <property type="match status" value="2"/>
</dbReference>
<feature type="chain" id="PRO_5043645486" evidence="1">
    <location>
        <begin position="26"/>
        <end position="532"/>
    </location>
</feature>
<dbReference type="InterPro" id="IPR000601">
    <property type="entry name" value="PKD_dom"/>
</dbReference>
<dbReference type="InterPro" id="IPR013783">
    <property type="entry name" value="Ig-like_fold"/>
</dbReference>
<name>A0AAW9S0U3_9BACT</name>
<feature type="domain" description="PKD" evidence="2">
    <location>
        <begin position="157"/>
        <end position="214"/>
    </location>
</feature>
<evidence type="ECO:0000256" key="1">
    <source>
        <dbReference type="SAM" id="SignalP"/>
    </source>
</evidence>
<keyword evidence="4" id="KW-1185">Reference proteome</keyword>
<organism evidence="3 4">
    <name type="scientific">Rapidithrix thailandica</name>
    <dbReference type="NCBI Taxonomy" id="413964"/>
    <lineage>
        <taxon>Bacteria</taxon>
        <taxon>Pseudomonadati</taxon>
        <taxon>Bacteroidota</taxon>
        <taxon>Cytophagia</taxon>
        <taxon>Cytophagales</taxon>
        <taxon>Flammeovirgaceae</taxon>
        <taxon>Rapidithrix</taxon>
    </lineage>
</organism>
<sequence length="532" mass="58522">MKNINKLLSILFSCWLLGTMCLLSACDDDDEIDPAVSAYFKISNKESLEAPVTIKFINASKHGLRFEWNFDRGEVNGEEGVHTASTVDPDSVLFAVPGTYNVSLKVFGADGSNVKEFRQPLEILEPTLTVTHASDNSYLYPTNVTFTPHAFQYADRDPLTYTWDFGNGQTSNEAQPKILFETPGTYKVTCTSNDGVDTKTHTFDLVIQGEIAKTLYFADGVSGKIVKQRLLVESNEGPEVLGASAGSTVLQMYVDNESIYMLDAGNSHGYQLTGDGKIYTTNLAGTTEDVFMDFVGKGPNAAAGETNSPDPTGFFIKDNDFYFNARNNMLKVGVNQSNIDVEQDPLKFFNHADLDENAAGYSVNGGCAYDAVNNKIYFSKNLHVNKIGLFRVNADGQSGYEEIISNVPVMDMAIDPIHQKIYFSVITLYNTGVYPAEGGVPGLYMCDMDGSNIKLIDEVWESEYSGHFKSAILGFDLDLEAGKIYWGYRAEGATPEDPKGSAIRRANLDGSEKEDYLTGIYPYALAIDQVKR</sequence>
<proteinExistence type="predicted"/>
<dbReference type="Proteomes" id="UP001403385">
    <property type="component" value="Unassembled WGS sequence"/>
</dbReference>
<dbReference type="RefSeq" id="WP_346823580.1">
    <property type="nucleotide sequence ID" value="NZ_JBDKWZ010000016.1"/>
</dbReference>
<dbReference type="PROSITE" id="PS51257">
    <property type="entry name" value="PROKAR_LIPOPROTEIN"/>
    <property type="match status" value="1"/>
</dbReference>
<comment type="caution">
    <text evidence="3">The sequence shown here is derived from an EMBL/GenBank/DDBJ whole genome shotgun (WGS) entry which is preliminary data.</text>
</comment>
<dbReference type="Gene3D" id="2.120.10.30">
    <property type="entry name" value="TolB, C-terminal domain"/>
    <property type="match status" value="1"/>
</dbReference>
<dbReference type="Pfam" id="PF18911">
    <property type="entry name" value="PKD_4"/>
    <property type="match status" value="1"/>
</dbReference>
<gene>
    <name evidence="3" type="ORF">AAG747_22955</name>
</gene>
<dbReference type="AlphaFoldDB" id="A0AAW9S0U3"/>
<dbReference type="EMBL" id="JBDKWZ010000016">
    <property type="protein sequence ID" value="MEN7550799.1"/>
    <property type="molecule type" value="Genomic_DNA"/>
</dbReference>
<dbReference type="InterPro" id="IPR011042">
    <property type="entry name" value="6-blade_b-propeller_TolB-like"/>
</dbReference>
<dbReference type="SUPFAM" id="SSF49299">
    <property type="entry name" value="PKD domain"/>
    <property type="match status" value="2"/>
</dbReference>
<accession>A0AAW9S0U3</accession>
<evidence type="ECO:0000259" key="2">
    <source>
        <dbReference type="PROSITE" id="PS50093"/>
    </source>
</evidence>
<dbReference type="InterPro" id="IPR022409">
    <property type="entry name" value="PKD/Chitinase_dom"/>
</dbReference>
<reference evidence="3 4" key="1">
    <citation type="submission" date="2024-04" db="EMBL/GenBank/DDBJ databases">
        <title>Novel genus in family Flammeovirgaceae.</title>
        <authorList>
            <person name="Nguyen T.H."/>
            <person name="Vuong T.Q."/>
            <person name="Le H."/>
            <person name="Kim S.-G."/>
        </authorList>
    </citation>
    <scope>NUCLEOTIDE SEQUENCE [LARGE SCALE GENOMIC DNA]</scope>
    <source>
        <strain evidence="3 4">JCM 23209</strain>
    </source>
</reference>
<keyword evidence="1" id="KW-0732">Signal</keyword>